<name>A0A0C3GJT3_PILCF</name>
<accession>A0A0C3GJT3</accession>
<keyword evidence="3" id="KW-1185">Reference proteome</keyword>
<dbReference type="PANTHER" id="PTHR40635">
    <property type="match status" value="1"/>
</dbReference>
<evidence type="ECO:0000256" key="1">
    <source>
        <dbReference type="SAM" id="MobiDB-lite"/>
    </source>
</evidence>
<reference evidence="2 3" key="1">
    <citation type="submission" date="2014-04" db="EMBL/GenBank/DDBJ databases">
        <authorList>
            <consortium name="DOE Joint Genome Institute"/>
            <person name="Kuo A."/>
            <person name="Tarkka M."/>
            <person name="Buscot F."/>
            <person name="Kohler A."/>
            <person name="Nagy L.G."/>
            <person name="Floudas D."/>
            <person name="Copeland A."/>
            <person name="Barry K.W."/>
            <person name="Cichocki N."/>
            <person name="Veneault-Fourrey C."/>
            <person name="LaButti K."/>
            <person name="Lindquist E.A."/>
            <person name="Lipzen A."/>
            <person name="Lundell T."/>
            <person name="Morin E."/>
            <person name="Murat C."/>
            <person name="Sun H."/>
            <person name="Tunlid A."/>
            <person name="Henrissat B."/>
            <person name="Grigoriev I.V."/>
            <person name="Hibbett D.S."/>
            <person name="Martin F."/>
            <person name="Nordberg H.P."/>
            <person name="Cantor M.N."/>
            <person name="Hua S.X."/>
        </authorList>
    </citation>
    <scope>NUCLEOTIDE SEQUENCE [LARGE SCALE GENOMIC DNA]</scope>
    <source>
        <strain evidence="2 3">F 1598</strain>
    </source>
</reference>
<proteinExistence type="predicted"/>
<reference evidence="3" key="2">
    <citation type="submission" date="2015-01" db="EMBL/GenBank/DDBJ databases">
        <title>Evolutionary Origins and Diversification of the Mycorrhizal Mutualists.</title>
        <authorList>
            <consortium name="DOE Joint Genome Institute"/>
            <consortium name="Mycorrhizal Genomics Consortium"/>
            <person name="Kohler A."/>
            <person name="Kuo A."/>
            <person name="Nagy L.G."/>
            <person name="Floudas D."/>
            <person name="Copeland A."/>
            <person name="Barry K.W."/>
            <person name="Cichocki N."/>
            <person name="Veneault-Fourrey C."/>
            <person name="LaButti K."/>
            <person name="Lindquist E.A."/>
            <person name="Lipzen A."/>
            <person name="Lundell T."/>
            <person name="Morin E."/>
            <person name="Murat C."/>
            <person name="Riley R."/>
            <person name="Ohm R."/>
            <person name="Sun H."/>
            <person name="Tunlid A."/>
            <person name="Henrissat B."/>
            <person name="Grigoriev I.V."/>
            <person name="Hibbett D.S."/>
            <person name="Martin F."/>
        </authorList>
    </citation>
    <scope>NUCLEOTIDE SEQUENCE [LARGE SCALE GENOMIC DNA]</scope>
    <source>
        <strain evidence="3">F 1598</strain>
    </source>
</reference>
<feature type="region of interest" description="Disordered" evidence="1">
    <location>
        <begin position="378"/>
        <end position="416"/>
    </location>
</feature>
<dbReference type="OrthoDB" id="5374757at2759"/>
<sequence length="458" mass="51228">MTFHTRNAYYLRISSTNVLPLYLYLDERHLDWMSDRVLQYVLADLRPLIVPKLQAETNAHLGPGGPANAKKGSVDVKRGDFYQFAYFLRKTEPHSVLIKSQIEIIHQTRTFGAAPRQIKQAVPTPKPRSSRTQNGKRKSITAVESPGKGRKKRKTKGKDRAKMDDSDDEFATSSGYDSDLVTPYSPHLKGEALRRSNRTKKSVTGGYSQDTENDADYVDSDAFEDVEMITQDPSVDPWTIVGPSVDGIISAHNQTRKPSASFVQEELQRDNFAALSKTANPMQEKAMVEAEPSEIELIIEEEETKPKPLLQLTYQGFNIFENCLCVVVEPWPPIQAVPRAPSISPMFSNAARAPDIAPPDFIPSGQVKYIERERTPLFLPDPERGTSETPAPFQGRMLPPVPLFNDPADREKDDIGGESLMEFSQALNYAGEQRGGLEDDDEMDGAVFFGDADETREF</sequence>
<dbReference type="PANTHER" id="PTHR40635:SF1">
    <property type="match status" value="1"/>
</dbReference>
<organism evidence="2 3">
    <name type="scientific">Piloderma croceum (strain F 1598)</name>
    <dbReference type="NCBI Taxonomy" id="765440"/>
    <lineage>
        <taxon>Eukaryota</taxon>
        <taxon>Fungi</taxon>
        <taxon>Dikarya</taxon>
        <taxon>Basidiomycota</taxon>
        <taxon>Agaricomycotina</taxon>
        <taxon>Agaricomycetes</taxon>
        <taxon>Agaricomycetidae</taxon>
        <taxon>Atheliales</taxon>
        <taxon>Atheliaceae</taxon>
        <taxon>Piloderma</taxon>
    </lineage>
</organism>
<evidence type="ECO:0000313" key="3">
    <source>
        <dbReference type="Proteomes" id="UP000054166"/>
    </source>
</evidence>
<feature type="compositionally biased region" description="Basic residues" evidence="1">
    <location>
        <begin position="148"/>
        <end position="157"/>
    </location>
</feature>
<dbReference type="InParanoid" id="A0A0C3GJT3"/>
<evidence type="ECO:0000313" key="2">
    <source>
        <dbReference type="EMBL" id="KIM90906.1"/>
    </source>
</evidence>
<protein>
    <submittedName>
        <fullName evidence="2">Uncharacterized protein</fullName>
    </submittedName>
</protein>
<dbReference type="EMBL" id="KN832972">
    <property type="protein sequence ID" value="KIM90906.1"/>
    <property type="molecule type" value="Genomic_DNA"/>
</dbReference>
<dbReference type="AlphaFoldDB" id="A0A0C3GJT3"/>
<feature type="region of interest" description="Disordered" evidence="1">
    <location>
        <begin position="113"/>
        <end position="214"/>
    </location>
</feature>
<gene>
    <name evidence="2" type="ORF">PILCRDRAFT_1146</name>
</gene>
<dbReference type="Proteomes" id="UP000054166">
    <property type="component" value="Unassembled WGS sequence"/>
</dbReference>
<dbReference type="HOGENOM" id="CLU_051060_0_0_1"/>